<dbReference type="OrthoDB" id="203237at2759"/>
<dbReference type="PANTHER" id="PTHR21567">
    <property type="entry name" value="CLASP"/>
    <property type="match status" value="1"/>
</dbReference>
<dbReference type="SUPFAM" id="SSF48371">
    <property type="entry name" value="ARM repeat"/>
    <property type="match status" value="1"/>
</dbReference>
<dbReference type="Pfam" id="PF12348">
    <property type="entry name" value="CLASP_N"/>
    <property type="match status" value="1"/>
</dbReference>
<dbReference type="InterPro" id="IPR034085">
    <property type="entry name" value="TOG"/>
</dbReference>
<feature type="region of interest" description="Disordered" evidence="2">
    <location>
        <begin position="599"/>
        <end position="618"/>
    </location>
</feature>
<dbReference type="GO" id="GO:0005929">
    <property type="term" value="C:cilium"/>
    <property type="evidence" value="ECO:0007669"/>
    <property type="project" value="TreeGrafter"/>
</dbReference>
<evidence type="ECO:0000259" key="3">
    <source>
        <dbReference type="SMART" id="SM01349"/>
    </source>
</evidence>
<evidence type="ECO:0000313" key="5">
    <source>
        <dbReference type="Proteomes" id="UP001153620"/>
    </source>
</evidence>
<dbReference type="InterPro" id="IPR024395">
    <property type="entry name" value="CLASP_N_dom"/>
</dbReference>
<evidence type="ECO:0000256" key="2">
    <source>
        <dbReference type="SAM" id="MobiDB-lite"/>
    </source>
</evidence>
<feature type="compositionally biased region" description="Polar residues" evidence="2">
    <location>
        <begin position="505"/>
        <end position="516"/>
    </location>
</feature>
<sequence length="1058" mass="117329">MDFRLRSKAICAIEDALKSSDNLARVQPYLDSLLRTLLTSERHPDVLEDQRRVLSNLISRLPLENLEDRVTQIVTGLCRLGGAGSNLVAKTLMQRLPTAAIVLKLLSDEFLHARSSKFRENSLQMVIFALVTFPSTYFDINNCVERTTKAALDRKKRVRQAALDVLAVLGQISSPRTVINVVSQVADSRVDGLPLLAAVKARLARKQLPLISADGDVVYALRIPSATNTGGTIMFGSDVEWICSGSGSVSPTSVKNRSIKLQSNGLHGHQELLGRGGFEDRRIVDGLNRYAVGGANNSTKSSPWSRIPVRGGGSSSDDDHGYVAGTAFQGIQKPLESTGRFHGKLHSRSFPELSEKQPIRQLSDNAQPTVTVKMGQNNKQPVASTKLPNVETSSRSTTNNNKNPYSFAPNFKTKKHSHTSDGIYVDTNGSPQTEISHVDHRPRTHPSTFNEPSSSSSSPVRKQKLKRSDNIESPRKSSAKPNGNELTIQPITLAIGLVESDDATSEQNVIKTQPSAKSKKSDDIINNKDLVDNYVEEQVRRTSGKTNSHILSDVENSPLHLSKGSTSSVIENVRNEIAQIQSAIQGVKKEMEEMQKTKSIANTPSHKNSTRPASANSNKTFIYEPGEAEVDGGYERHIIKPGQTLEINASPQKARPATAKSVLKPESPFQRIVTPTPDDVITDDQLSSSPYDPIIEMPMEIHEEETEEISENIPTEIEEDERSIIDPMVMIRSDSTMTISRENINEEYEVEEEETAAEQDSEYAEVTPSPLPREVFIKSHRTPIKANRPAVLKRSHKSTPVKNPMPNLNQMPSVVIRAPKSNALFPPSLRRFDRPKDAMNTTMHQLESSNWEDVMEGLKNFVRLIRHHPEYVDSQIHLFTLAIGKQVKNLRSQVSRAGCSAAGEFFITHAKVLDADAEELAASLLNRTADTNKFLRADATRALESMCDALHPSKCILILSYRGASHQNAAVRCTTAKLLNELVFRIGCDKVFNMHKEIRDRLILTGANLLMEGSLETRNHTKELFKQLSIHSQYQKLLLDIIPSNVYRNIEKALKSIR</sequence>
<dbReference type="PANTHER" id="PTHR21567:SF87">
    <property type="entry name" value="CRESCERIN-LIKE PROTEIN CHE-12"/>
    <property type="match status" value="1"/>
</dbReference>
<feature type="coiled-coil region" evidence="1">
    <location>
        <begin position="570"/>
        <end position="597"/>
    </location>
</feature>
<evidence type="ECO:0000313" key="4">
    <source>
        <dbReference type="EMBL" id="CAH1711167.1"/>
    </source>
</evidence>
<dbReference type="SMART" id="SM01349">
    <property type="entry name" value="TOG"/>
    <property type="match status" value="1"/>
</dbReference>
<dbReference type="EMBL" id="OU895877">
    <property type="protein sequence ID" value="CAH1711167.1"/>
    <property type="molecule type" value="Genomic_DNA"/>
</dbReference>
<gene>
    <name evidence="4" type="ORF">CHIRRI_LOCUS1966</name>
</gene>
<proteinExistence type="predicted"/>
<feature type="compositionally biased region" description="Basic and acidic residues" evidence="2">
    <location>
        <begin position="466"/>
        <end position="475"/>
    </location>
</feature>
<feature type="region of interest" description="Disordered" evidence="2">
    <location>
        <begin position="502"/>
        <end position="524"/>
    </location>
</feature>
<feature type="region of interest" description="Disordered" evidence="2">
    <location>
        <begin position="349"/>
        <end position="485"/>
    </location>
</feature>
<organism evidence="4 5">
    <name type="scientific">Chironomus riparius</name>
    <dbReference type="NCBI Taxonomy" id="315576"/>
    <lineage>
        <taxon>Eukaryota</taxon>
        <taxon>Metazoa</taxon>
        <taxon>Ecdysozoa</taxon>
        <taxon>Arthropoda</taxon>
        <taxon>Hexapoda</taxon>
        <taxon>Insecta</taxon>
        <taxon>Pterygota</taxon>
        <taxon>Neoptera</taxon>
        <taxon>Endopterygota</taxon>
        <taxon>Diptera</taxon>
        <taxon>Nematocera</taxon>
        <taxon>Chironomoidea</taxon>
        <taxon>Chironomidae</taxon>
        <taxon>Chironominae</taxon>
        <taxon>Chironomus</taxon>
    </lineage>
</organism>
<accession>A0A9P0N9D9</accession>
<dbReference type="Proteomes" id="UP001153620">
    <property type="component" value="Chromosome 1"/>
</dbReference>
<feature type="compositionally biased region" description="Polar residues" evidence="2">
    <location>
        <begin position="295"/>
        <end position="304"/>
    </location>
</feature>
<feature type="region of interest" description="Disordered" evidence="2">
    <location>
        <begin position="788"/>
        <end position="808"/>
    </location>
</feature>
<protein>
    <recommendedName>
        <fullName evidence="3">TOG domain-containing protein</fullName>
    </recommendedName>
</protein>
<dbReference type="AlphaFoldDB" id="A0A9P0N9D9"/>
<feature type="domain" description="TOG" evidence="3">
    <location>
        <begin position="831"/>
        <end position="1058"/>
    </location>
</feature>
<keyword evidence="1" id="KW-0175">Coiled coil</keyword>
<name>A0A9P0N9D9_9DIPT</name>
<dbReference type="InterPro" id="IPR011989">
    <property type="entry name" value="ARM-like"/>
</dbReference>
<reference evidence="4" key="1">
    <citation type="submission" date="2022-01" db="EMBL/GenBank/DDBJ databases">
        <authorList>
            <person name="King R."/>
        </authorList>
    </citation>
    <scope>NUCLEOTIDE SEQUENCE</scope>
</reference>
<reference evidence="4" key="2">
    <citation type="submission" date="2022-10" db="EMBL/GenBank/DDBJ databases">
        <authorList>
            <consortium name="ENA_rothamsted_submissions"/>
            <consortium name="culmorum"/>
            <person name="King R."/>
        </authorList>
    </citation>
    <scope>NUCLEOTIDE SEQUENCE</scope>
</reference>
<feature type="region of interest" description="Disordered" evidence="2">
    <location>
        <begin position="294"/>
        <end position="317"/>
    </location>
</feature>
<dbReference type="GO" id="GO:0008017">
    <property type="term" value="F:microtubule binding"/>
    <property type="evidence" value="ECO:0007669"/>
    <property type="project" value="TreeGrafter"/>
</dbReference>
<evidence type="ECO:0000256" key="1">
    <source>
        <dbReference type="SAM" id="Coils"/>
    </source>
</evidence>
<keyword evidence="5" id="KW-1185">Reference proteome</keyword>
<dbReference type="InterPro" id="IPR016024">
    <property type="entry name" value="ARM-type_fold"/>
</dbReference>
<dbReference type="GO" id="GO:0005881">
    <property type="term" value="C:cytoplasmic microtubule"/>
    <property type="evidence" value="ECO:0007669"/>
    <property type="project" value="TreeGrafter"/>
</dbReference>
<feature type="compositionally biased region" description="Polar residues" evidence="2">
    <location>
        <begin position="360"/>
        <end position="391"/>
    </location>
</feature>
<dbReference type="Gene3D" id="1.25.10.10">
    <property type="entry name" value="Leucine-rich Repeat Variant"/>
    <property type="match status" value="2"/>
</dbReference>
<dbReference type="GO" id="GO:0000226">
    <property type="term" value="P:microtubule cytoskeleton organization"/>
    <property type="evidence" value="ECO:0007669"/>
    <property type="project" value="TreeGrafter"/>
</dbReference>
<feature type="compositionally biased region" description="Low complexity" evidence="2">
    <location>
        <begin position="392"/>
        <end position="401"/>
    </location>
</feature>